<keyword evidence="3" id="KW-1185">Reference proteome</keyword>
<organism evidence="3 4">
    <name type="scientific">Eublepharis macularius</name>
    <name type="common">Leopard gecko</name>
    <name type="synonym">Cyrtodactylus macularius</name>
    <dbReference type="NCBI Taxonomy" id="481883"/>
    <lineage>
        <taxon>Eukaryota</taxon>
        <taxon>Metazoa</taxon>
        <taxon>Chordata</taxon>
        <taxon>Craniata</taxon>
        <taxon>Vertebrata</taxon>
        <taxon>Euteleostomi</taxon>
        <taxon>Lepidosauria</taxon>
        <taxon>Squamata</taxon>
        <taxon>Bifurcata</taxon>
        <taxon>Gekkota</taxon>
        <taxon>Eublepharidae</taxon>
        <taxon>Eublepharinae</taxon>
        <taxon>Eublepharis</taxon>
    </lineage>
</organism>
<dbReference type="PANTHER" id="PTHR22803">
    <property type="entry name" value="MANNOSE, PHOSPHOLIPASE, LECTIN RECEPTOR RELATED"/>
    <property type="match status" value="1"/>
</dbReference>
<dbReference type="PROSITE" id="PS50041">
    <property type="entry name" value="C_TYPE_LECTIN_2"/>
    <property type="match status" value="1"/>
</dbReference>
<dbReference type="GeneID" id="129346605"/>
<reference evidence="4" key="1">
    <citation type="submission" date="2025-08" db="UniProtKB">
        <authorList>
            <consortium name="RefSeq"/>
        </authorList>
    </citation>
    <scope>IDENTIFICATION</scope>
    <source>
        <tissue evidence="4">Blood</tissue>
    </source>
</reference>
<gene>
    <name evidence="4" type="primary">LOC129346605</name>
</gene>
<dbReference type="KEGG" id="emc:129346605"/>
<evidence type="ECO:0000256" key="1">
    <source>
        <dbReference type="ARBA" id="ARBA00023157"/>
    </source>
</evidence>
<dbReference type="InterPro" id="IPR016187">
    <property type="entry name" value="CTDL_fold"/>
</dbReference>
<name>A0AA97LKL0_EUBMA</name>
<dbReference type="Gene3D" id="3.10.100.10">
    <property type="entry name" value="Mannose-Binding Protein A, subunit A"/>
    <property type="match status" value="1"/>
</dbReference>
<dbReference type="InterPro" id="IPR001304">
    <property type="entry name" value="C-type_lectin-like"/>
</dbReference>
<dbReference type="AlphaFoldDB" id="A0AA97LKL0"/>
<dbReference type="InterPro" id="IPR016186">
    <property type="entry name" value="C-type_lectin-like/link_sf"/>
</dbReference>
<keyword evidence="1" id="KW-1015">Disulfide bond</keyword>
<dbReference type="RefSeq" id="XP_054859923.1">
    <property type="nucleotide sequence ID" value="XM_055003948.1"/>
</dbReference>
<dbReference type="InterPro" id="IPR050111">
    <property type="entry name" value="C-type_lectin/snaclec_domain"/>
</dbReference>
<accession>A0AA97LKL0</accession>
<evidence type="ECO:0000313" key="3">
    <source>
        <dbReference type="Proteomes" id="UP001190640"/>
    </source>
</evidence>
<sequence>MRAKTRCEEKQSQLVTINSMAEQNFIQTRTRNFRFWIGLHDLHTEGEWKWLDGSDYRTGFKYWKEGQPSSSQTREEDCVQVRINGEWGCWISWREADIV</sequence>
<protein>
    <submittedName>
        <fullName evidence="4">Hepatic lectin-like</fullName>
    </submittedName>
</protein>
<evidence type="ECO:0000313" key="4">
    <source>
        <dbReference type="RefSeq" id="XP_054859923.1"/>
    </source>
</evidence>
<dbReference type="Pfam" id="PF00059">
    <property type="entry name" value="Lectin_C"/>
    <property type="match status" value="1"/>
</dbReference>
<dbReference type="Proteomes" id="UP001190640">
    <property type="component" value="Chromosome 19"/>
</dbReference>
<dbReference type="SUPFAM" id="SSF56436">
    <property type="entry name" value="C-type lectin-like"/>
    <property type="match status" value="1"/>
</dbReference>
<evidence type="ECO:0000259" key="2">
    <source>
        <dbReference type="PROSITE" id="PS50041"/>
    </source>
</evidence>
<proteinExistence type="predicted"/>
<feature type="domain" description="C-type lectin" evidence="2">
    <location>
        <begin position="1"/>
        <end position="87"/>
    </location>
</feature>